<gene>
    <name evidence="1" type="ORF">ACIBG2_36515</name>
</gene>
<name>A0ABW7Z4I0_9ACTN</name>
<proteinExistence type="predicted"/>
<dbReference type="Gene3D" id="3.20.170.20">
    <property type="entry name" value="Protein of unknown function DUF952"/>
    <property type="match status" value="1"/>
</dbReference>
<keyword evidence="2" id="KW-1185">Reference proteome</keyword>
<evidence type="ECO:0000313" key="2">
    <source>
        <dbReference type="Proteomes" id="UP001612741"/>
    </source>
</evidence>
<dbReference type="EMBL" id="JBITGY010000011">
    <property type="protein sequence ID" value="MFI6502931.1"/>
    <property type="molecule type" value="Genomic_DNA"/>
</dbReference>
<dbReference type="Pfam" id="PF06108">
    <property type="entry name" value="DUF952"/>
    <property type="match status" value="1"/>
</dbReference>
<comment type="caution">
    <text evidence="1">The sequence shown here is derived from an EMBL/GenBank/DDBJ whole genome shotgun (WGS) entry which is preliminary data.</text>
</comment>
<dbReference type="SUPFAM" id="SSF56399">
    <property type="entry name" value="ADP-ribosylation"/>
    <property type="match status" value="1"/>
</dbReference>
<evidence type="ECO:0000313" key="1">
    <source>
        <dbReference type="EMBL" id="MFI6502931.1"/>
    </source>
</evidence>
<dbReference type="Proteomes" id="UP001612741">
    <property type="component" value="Unassembled WGS sequence"/>
</dbReference>
<sequence>MILHLAYARDWHAAGPGGYRVSTRGRSLAEVGFIHCSRDRAQLDQVAAAFYADVADELLVLEIDPAGLDVRIEDGFPHLYGPLPLASVTAARPYARP</sequence>
<dbReference type="InterPro" id="IPR009297">
    <property type="entry name" value="DUF952"/>
</dbReference>
<organism evidence="1 2">
    <name type="scientific">Nonomuraea typhae</name>
    <dbReference type="NCBI Taxonomy" id="2603600"/>
    <lineage>
        <taxon>Bacteria</taxon>
        <taxon>Bacillati</taxon>
        <taxon>Actinomycetota</taxon>
        <taxon>Actinomycetes</taxon>
        <taxon>Streptosporangiales</taxon>
        <taxon>Streptosporangiaceae</taxon>
        <taxon>Nonomuraea</taxon>
    </lineage>
</organism>
<accession>A0ABW7Z4I0</accession>
<dbReference type="RefSeq" id="WP_397088589.1">
    <property type="nucleotide sequence ID" value="NZ_JBITGY010000011.1"/>
</dbReference>
<reference evidence="1 2" key="1">
    <citation type="submission" date="2024-10" db="EMBL/GenBank/DDBJ databases">
        <title>The Natural Products Discovery Center: Release of the First 8490 Sequenced Strains for Exploring Actinobacteria Biosynthetic Diversity.</title>
        <authorList>
            <person name="Kalkreuter E."/>
            <person name="Kautsar S.A."/>
            <person name="Yang D."/>
            <person name="Bader C.D."/>
            <person name="Teijaro C.N."/>
            <person name="Fluegel L."/>
            <person name="Davis C.M."/>
            <person name="Simpson J.R."/>
            <person name="Lauterbach L."/>
            <person name="Steele A.D."/>
            <person name="Gui C."/>
            <person name="Meng S."/>
            <person name="Li G."/>
            <person name="Viehrig K."/>
            <person name="Ye F."/>
            <person name="Su P."/>
            <person name="Kiefer A.F."/>
            <person name="Nichols A."/>
            <person name="Cepeda A.J."/>
            <person name="Yan W."/>
            <person name="Fan B."/>
            <person name="Jiang Y."/>
            <person name="Adhikari A."/>
            <person name="Zheng C.-J."/>
            <person name="Schuster L."/>
            <person name="Cowan T.M."/>
            <person name="Smanski M.J."/>
            <person name="Chevrette M.G."/>
            <person name="De Carvalho L.P.S."/>
            <person name="Shen B."/>
        </authorList>
    </citation>
    <scope>NUCLEOTIDE SEQUENCE [LARGE SCALE GENOMIC DNA]</scope>
    <source>
        <strain evidence="1 2">NPDC050545</strain>
    </source>
</reference>
<protein>
    <submittedName>
        <fullName evidence="1">DUF952 domain-containing protein</fullName>
    </submittedName>
</protein>